<dbReference type="PROSITE" id="PS00489">
    <property type="entry name" value="RNA_POL_PHAGE_2"/>
    <property type="match status" value="1"/>
</dbReference>
<reference evidence="14" key="2">
    <citation type="submission" date="2023-06" db="EMBL/GenBank/DDBJ databases">
        <authorList>
            <consortium name="Lawrence Berkeley National Laboratory"/>
            <person name="Haridas S."/>
            <person name="Hensen N."/>
            <person name="Bonometti L."/>
            <person name="Westerberg I."/>
            <person name="Brannstrom I.O."/>
            <person name="Guillou S."/>
            <person name="Cros-Aarteil S."/>
            <person name="Calhoun S."/>
            <person name="Kuo A."/>
            <person name="Mondo S."/>
            <person name="Pangilinan J."/>
            <person name="Riley R."/>
            <person name="LaButti K."/>
            <person name="Andreopoulos B."/>
            <person name="Lipzen A."/>
            <person name="Chen C."/>
            <person name="Yanf M."/>
            <person name="Daum C."/>
            <person name="Ng V."/>
            <person name="Clum A."/>
            <person name="Steindorff A."/>
            <person name="Ohm R."/>
            <person name="Martin F."/>
            <person name="Silar P."/>
            <person name="Natvig D."/>
            <person name="Lalanne C."/>
            <person name="Gautier V."/>
            <person name="Ament-velasquez S.L."/>
            <person name="Kruys A."/>
            <person name="Hutchinson M.I."/>
            <person name="Powell A.J."/>
            <person name="Barry K."/>
            <person name="Miller A.N."/>
            <person name="Grigoriev I.V."/>
            <person name="Debuchy R."/>
            <person name="Gladieux P."/>
            <person name="Thoren M.H."/>
            <person name="Johannesson H."/>
        </authorList>
    </citation>
    <scope>NUCLEOTIDE SEQUENCE</scope>
    <source>
        <strain evidence="14">CBS 232.78</strain>
    </source>
</reference>
<dbReference type="Gene3D" id="1.10.287.260">
    <property type="match status" value="1"/>
</dbReference>
<dbReference type="GO" id="GO:0003899">
    <property type="term" value="F:DNA-directed RNA polymerase activity"/>
    <property type="evidence" value="ECO:0007669"/>
    <property type="project" value="UniProtKB-EC"/>
</dbReference>
<dbReference type="Pfam" id="PF00940">
    <property type="entry name" value="RNA_pol"/>
    <property type="match status" value="1"/>
</dbReference>
<dbReference type="Gene3D" id="1.10.150.20">
    <property type="entry name" value="5' to 3' exonuclease, C-terminal subdomain"/>
    <property type="match status" value="1"/>
</dbReference>
<dbReference type="PANTHER" id="PTHR10102:SF0">
    <property type="entry name" value="DNA-DIRECTED RNA POLYMERASE, MITOCHONDRIAL"/>
    <property type="match status" value="1"/>
</dbReference>
<protein>
    <recommendedName>
        <fullName evidence="11">DNA-directed RNA polymerase</fullName>
        <ecNumber evidence="11">2.7.7.6</ecNumber>
    </recommendedName>
</protein>
<dbReference type="InterPro" id="IPR024075">
    <property type="entry name" value="DNA-dir_RNA_pol_helix_hairp_sf"/>
</dbReference>
<evidence type="ECO:0000256" key="9">
    <source>
        <dbReference type="ARBA" id="ARBA00023163"/>
    </source>
</evidence>
<dbReference type="PROSITE" id="PS00900">
    <property type="entry name" value="RNA_POL_PHAGE_1"/>
    <property type="match status" value="1"/>
</dbReference>
<dbReference type="Gene3D" id="1.10.287.280">
    <property type="match status" value="1"/>
</dbReference>
<dbReference type="FunFam" id="1.10.150.20:FF:000041">
    <property type="entry name" value="DNA-directed RNA polymerase"/>
    <property type="match status" value="1"/>
</dbReference>
<evidence type="ECO:0000256" key="6">
    <source>
        <dbReference type="ARBA" id="ARBA00022695"/>
    </source>
</evidence>
<comment type="subcellular location">
    <subcellularLocation>
        <location evidence="2">Mitochondrion</location>
    </subcellularLocation>
</comment>
<dbReference type="PANTHER" id="PTHR10102">
    <property type="entry name" value="DNA-DIRECTED RNA POLYMERASE, MITOCHONDRIAL"/>
    <property type="match status" value="1"/>
</dbReference>
<keyword evidence="15" id="KW-1185">Reference proteome</keyword>
<dbReference type="GO" id="GO:0006390">
    <property type="term" value="P:mitochondrial transcription"/>
    <property type="evidence" value="ECO:0007669"/>
    <property type="project" value="TreeGrafter"/>
</dbReference>
<dbReference type="FunFam" id="1.10.287.280:FF:000001">
    <property type="entry name" value="DNA-directed RNA polymerase"/>
    <property type="match status" value="1"/>
</dbReference>
<evidence type="ECO:0000256" key="8">
    <source>
        <dbReference type="ARBA" id="ARBA00023128"/>
    </source>
</evidence>
<dbReference type="InterPro" id="IPR046950">
    <property type="entry name" value="DNA-dir_Rpol_C_phage-type"/>
</dbReference>
<reference evidence="14" key="1">
    <citation type="journal article" date="2023" name="Mol. Phylogenet. Evol.">
        <title>Genome-scale phylogeny and comparative genomics of the fungal order Sordariales.</title>
        <authorList>
            <person name="Hensen N."/>
            <person name="Bonometti L."/>
            <person name="Westerberg I."/>
            <person name="Brannstrom I.O."/>
            <person name="Guillou S."/>
            <person name="Cros-Aarteil S."/>
            <person name="Calhoun S."/>
            <person name="Haridas S."/>
            <person name="Kuo A."/>
            <person name="Mondo S."/>
            <person name="Pangilinan J."/>
            <person name="Riley R."/>
            <person name="LaButti K."/>
            <person name="Andreopoulos B."/>
            <person name="Lipzen A."/>
            <person name="Chen C."/>
            <person name="Yan M."/>
            <person name="Daum C."/>
            <person name="Ng V."/>
            <person name="Clum A."/>
            <person name="Steindorff A."/>
            <person name="Ohm R.A."/>
            <person name="Martin F."/>
            <person name="Silar P."/>
            <person name="Natvig D.O."/>
            <person name="Lalanne C."/>
            <person name="Gautier V."/>
            <person name="Ament-Velasquez S.L."/>
            <person name="Kruys A."/>
            <person name="Hutchinson M.I."/>
            <person name="Powell A.J."/>
            <person name="Barry K."/>
            <person name="Miller A.N."/>
            <person name="Grigoriev I.V."/>
            <person name="Debuchy R."/>
            <person name="Gladieux P."/>
            <person name="Hiltunen Thoren M."/>
            <person name="Johannesson H."/>
        </authorList>
    </citation>
    <scope>NUCLEOTIDE SEQUENCE</scope>
    <source>
        <strain evidence="14">CBS 232.78</strain>
    </source>
</reference>
<evidence type="ECO:0000256" key="1">
    <source>
        <dbReference type="ARBA" id="ARBA00004026"/>
    </source>
</evidence>
<organism evidence="14 15">
    <name type="scientific">Podospora didyma</name>
    <dbReference type="NCBI Taxonomy" id="330526"/>
    <lineage>
        <taxon>Eukaryota</taxon>
        <taxon>Fungi</taxon>
        <taxon>Dikarya</taxon>
        <taxon>Ascomycota</taxon>
        <taxon>Pezizomycotina</taxon>
        <taxon>Sordariomycetes</taxon>
        <taxon>Sordariomycetidae</taxon>
        <taxon>Sordariales</taxon>
        <taxon>Podosporaceae</taxon>
        <taxon>Podospora</taxon>
    </lineage>
</organism>
<evidence type="ECO:0000256" key="4">
    <source>
        <dbReference type="ARBA" id="ARBA00022478"/>
    </source>
</evidence>
<evidence type="ECO:0000256" key="7">
    <source>
        <dbReference type="ARBA" id="ARBA00022946"/>
    </source>
</evidence>
<name>A0AAE0U381_9PEZI</name>
<dbReference type="EMBL" id="JAULSW010000002">
    <property type="protein sequence ID" value="KAK3389227.1"/>
    <property type="molecule type" value="Genomic_DNA"/>
</dbReference>
<evidence type="ECO:0000256" key="12">
    <source>
        <dbReference type="SAM" id="MobiDB-lite"/>
    </source>
</evidence>
<evidence type="ECO:0000313" key="14">
    <source>
        <dbReference type="EMBL" id="KAK3389227.1"/>
    </source>
</evidence>
<feature type="region of interest" description="Disordered" evidence="12">
    <location>
        <begin position="26"/>
        <end position="54"/>
    </location>
</feature>
<dbReference type="InterPro" id="IPR037159">
    <property type="entry name" value="RNA_POL_N_sf"/>
</dbReference>
<comment type="function">
    <text evidence="1 11">DNA-dependent RNA polymerase catalyzes the transcription of DNA into RNA using the four ribonucleoside triphosphates as substrates.</text>
</comment>
<dbReference type="GO" id="GO:0001018">
    <property type="term" value="F:mitochondrial promoter sequence-specific DNA binding"/>
    <property type="evidence" value="ECO:0007669"/>
    <property type="project" value="TreeGrafter"/>
</dbReference>
<dbReference type="EC" id="2.7.7.6" evidence="11"/>
<dbReference type="InterPro" id="IPR029262">
    <property type="entry name" value="RPOL_N"/>
</dbReference>
<dbReference type="SUPFAM" id="SSF56672">
    <property type="entry name" value="DNA/RNA polymerases"/>
    <property type="match status" value="1"/>
</dbReference>
<feature type="compositionally biased region" description="Polar residues" evidence="12">
    <location>
        <begin position="44"/>
        <end position="53"/>
    </location>
</feature>
<keyword evidence="6 11" id="KW-0548">Nucleotidyltransferase</keyword>
<accession>A0AAE0U381</accession>
<evidence type="ECO:0000259" key="13">
    <source>
        <dbReference type="SMART" id="SM01311"/>
    </source>
</evidence>
<proteinExistence type="inferred from homology"/>
<dbReference type="InterPro" id="IPR043502">
    <property type="entry name" value="DNA/RNA_pol_sf"/>
</dbReference>
<dbReference type="GO" id="GO:0034245">
    <property type="term" value="C:mitochondrial DNA-directed RNA polymerase complex"/>
    <property type="evidence" value="ECO:0007669"/>
    <property type="project" value="TreeGrafter"/>
</dbReference>
<keyword evidence="5 11" id="KW-0808">Transferase</keyword>
<comment type="similarity">
    <text evidence="3 11">Belongs to the phage and mitochondrial RNA polymerase family.</text>
</comment>
<evidence type="ECO:0000313" key="15">
    <source>
        <dbReference type="Proteomes" id="UP001285441"/>
    </source>
</evidence>
<keyword evidence="7" id="KW-0809">Transit peptide</keyword>
<comment type="caution">
    <text evidence="14">The sequence shown here is derived from an EMBL/GenBank/DDBJ whole genome shotgun (WGS) entry which is preliminary data.</text>
</comment>
<evidence type="ECO:0000256" key="10">
    <source>
        <dbReference type="ARBA" id="ARBA00048552"/>
    </source>
</evidence>
<feature type="domain" description="DNA-directed RNA polymerase N-terminal" evidence="13">
    <location>
        <begin position="372"/>
        <end position="698"/>
    </location>
</feature>
<evidence type="ECO:0000256" key="3">
    <source>
        <dbReference type="ARBA" id="ARBA00009493"/>
    </source>
</evidence>
<dbReference type="Pfam" id="PF14700">
    <property type="entry name" value="RPOL_N"/>
    <property type="match status" value="1"/>
</dbReference>
<comment type="catalytic activity">
    <reaction evidence="10 11">
        <text>RNA(n) + a ribonucleoside 5'-triphosphate = RNA(n+1) + diphosphate</text>
        <dbReference type="Rhea" id="RHEA:21248"/>
        <dbReference type="Rhea" id="RHEA-COMP:14527"/>
        <dbReference type="Rhea" id="RHEA-COMP:17342"/>
        <dbReference type="ChEBI" id="CHEBI:33019"/>
        <dbReference type="ChEBI" id="CHEBI:61557"/>
        <dbReference type="ChEBI" id="CHEBI:140395"/>
        <dbReference type="EC" id="2.7.7.6"/>
    </reaction>
</comment>
<dbReference type="SMART" id="SM01311">
    <property type="entry name" value="RPOL_N"/>
    <property type="match status" value="1"/>
</dbReference>
<evidence type="ECO:0000256" key="5">
    <source>
        <dbReference type="ARBA" id="ARBA00022679"/>
    </source>
</evidence>
<dbReference type="InterPro" id="IPR002092">
    <property type="entry name" value="DNA-dir_Rpol_phage-type"/>
</dbReference>
<keyword evidence="8" id="KW-0496">Mitochondrion</keyword>
<dbReference type="Proteomes" id="UP001285441">
    <property type="component" value="Unassembled WGS sequence"/>
</dbReference>
<sequence>MLLRITTARHNLSLCRLLSPPSTQTLSRCCPPSSPRPVAETRRPITTKSSTTPELRPAKKRTFGALAGFERRCLGTAIGSDYRPTEAGFDSLPNPMTSSFLPQHSPLYEVRRYDNEAPLIVKHVGSTSQRSTMHRTTGIPGDTEDMFCVFDACIQVGKFERAALVLQRLAALKSLSNPALMTLHDRFLEALLTELESDPSEAKGDELHRWFELHIRDAHLPHTPETIAILLKATLVASSSPLRQMLVRRYMEMLPEETAMESLFDGGILSDEDLVDIAQICPQYNVPENVHSANTAEAVGANEASDADPGTTLRSDLPVAPRWVTSSETTPDVRSVPQKGIGLTTLKKTLSLFSELPTGHDIASLSPAERREIQSRLEKDCVEAAVARWREENQALRGMGLNTSISGASLSARLYDWQGALEARIAEEFELIEEAERKPKKVTQDLERCLYGPPLRQSTPSRLAATTIMSTLSAMSMFGADRGVPVTTLISTVSQIVEEDIRALNRTKDKGKPAARKKVAKKSARQLLRYNSGQQPPSADGAASEEWNTLHSSATSTGWSVALRMKIGACLVAFLIDTAKITVVRDHPETKVLVSQVQQAFTHGSQLRRGKRTGVIVPNAAVVDLLMREPKGDFLARQLPMVAEPNPWTKWNKGGFLEYPVSLVRVKNSEMDQKIYAEAAIARGDMDQVLKGLDVLGRTSWKINRPVLDVMLECWNSGEAVANLPGINIPLAIPPEPEPSEDPQVKRDWIREVKALENEKAGLHSQRCYMNLQLEIARAFRDQTFYFPHNIDFRGRAYPIPTYLNHMGADHVRGLLKFGEGRPLGESGLRWLKVHLANVYGFDKASLIDREQFANDNVDNIFDSAENPMSGTKWWLEAEDPWQTLAACYELRAALKSPDPPAFVSHLPVHQDGTCNGLQHYAALGGDTWGAQQVNLEPGEKPADVYTAVADLVEENIARDLKNGVPLAELVHGKVTRKVVKQTVMTNVYGVTYVGAKKQVLKQIDDLYPGLGKASGTDINVIGGYITRKVFEAMGSMFRGAHDIQAWLGALGSIICRAVMPSQIEELANASPAKPGRRRRATTTSIHKVATDDIRSLFQSSLIWTTPLRMPVVQPYRKSSVRVVKTCMQDLILQAPDVSDPVHKRKQLQALPPNFIHSLDASHMLLSALECDHLGLTFAAVHDSFWTHACDVDAMNNVIRDAFIRIHSDDVIARLASEVKARYKGAIFLAKMKRKSPSAKPILAWRKENKMSLKMELVLEGKRQQLLDSDDPAEVEEGKAMVTPASIYEALDDSDSLVVADEIEGLGEVNLNSPKHAGLSDGEVDVDSEVMEAEAEAEVEADEVDLDAGASEAANADPELALLKLGTASTEFAKAIVKEPVKKSSQRGQSDIELWLPLTLPKMPQKGDFDVQRLRGSKYFFS</sequence>
<keyword evidence="9 11" id="KW-0804">Transcription</keyword>
<evidence type="ECO:0000256" key="2">
    <source>
        <dbReference type="ARBA" id="ARBA00004173"/>
    </source>
</evidence>
<dbReference type="Gene3D" id="1.10.1320.10">
    <property type="entry name" value="DNA-directed RNA polymerase, N-terminal domain"/>
    <property type="match status" value="1"/>
</dbReference>
<keyword evidence="4 11" id="KW-0240">DNA-directed RNA polymerase</keyword>
<evidence type="ECO:0000256" key="11">
    <source>
        <dbReference type="RuleBase" id="RU003805"/>
    </source>
</evidence>
<gene>
    <name evidence="14" type="ORF">B0H63DRAFT_463207</name>
</gene>